<dbReference type="GO" id="GO:0008270">
    <property type="term" value="F:zinc ion binding"/>
    <property type="evidence" value="ECO:0007669"/>
    <property type="project" value="UniProtKB-UniRule"/>
</dbReference>
<dbReference type="PROSITE" id="PS51186">
    <property type="entry name" value="GNAT"/>
    <property type="match status" value="1"/>
</dbReference>
<accession>A0A9D1I9Z6</accession>
<dbReference type="GO" id="GO:0005829">
    <property type="term" value="C:cytosol"/>
    <property type="evidence" value="ECO:0007669"/>
    <property type="project" value="TreeGrafter"/>
</dbReference>
<evidence type="ECO:0000256" key="4">
    <source>
        <dbReference type="ARBA" id="ARBA00022679"/>
    </source>
</evidence>
<evidence type="ECO:0000256" key="9">
    <source>
        <dbReference type="RuleBase" id="RU004165"/>
    </source>
</evidence>
<dbReference type="GO" id="GO:0046104">
    <property type="term" value="P:thymidine metabolic process"/>
    <property type="evidence" value="ECO:0007669"/>
    <property type="project" value="TreeGrafter"/>
</dbReference>
<feature type="binding site" evidence="8">
    <location>
        <position position="173"/>
    </location>
    <ligand>
        <name>Zn(2+)</name>
        <dbReference type="ChEBI" id="CHEBI:29105"/>
    </ligand>
</feature>
<protein>
    <recommendedName>
        <fullName evidence="2 8">Thymidine kinase</fullName>
        <ecNumber evidence="2 8">2.7.1.21</ecNumber>
    </recommendedName>
</protein>
<keyword evidence="8" id="KW-0862">Zinc</keyword>
<keyword evidence="6 8" id="KW-0418">Kinase</keyword>
<dbReference type="Gene3D" id="3.40.50.300">
    <property type="entry name" value="P-loop containing nucleotide triphosphate hydrolases"/>
    <property type="match status" value="1"/>
</dbReference>
<evidence type="ECO:0000256" key="2">
    <source>
        <dbReference type="ARBA" id="ARBA00012118"/>
    </source>
</evidence>
<keyword evidence="4 8" id="KW-0808">Transferase</keyword>
<comment type="subunit">
    <text evidence="8">Homotetramer.</text>
</comment>
<proteinExistence type="inferred from homology"/>
<sequence length="330" mass="37487">MAKLYFRYGAMGSSKTANAIMVQYNYRERGQNALMLKPRLDSRDGEKIVGSRSGLSASCEYVEDLDSIDLSAYDCVIVDEAQFLTKAQVQRLVDIVDEMGIPVICYGLRADFQGNLFEGSHWLLAWADTIEEIKTVCWCGRKATCNARVADGKVLKSGEQIVLGGNESYVALCRKHWATGELAPREIRRISSGKKEYLPLLLEADPSERMIDRYLEKSDLYVLFLRGRPAAEAVIGPRADGHCELFNLAVEKPLRGQGIAREMVEHVCKLARTDYERMYVGTCEDLIPFYESLGFERAYVEKHFFRDNYPGVSFDEGELDDMFYLSRRLK</sequence>
<feature type="active site" description="Proton acceptor" evidence="8">
    <location>
        <position position="80"/>
    </location>
</feature>
<dbReference type="InterPro" id="IPR020633">
    <property type="entry name" value="Thymidine_kinase_CS"/>
</dbReference>
<dbReference type="AlphaFoldDB" id="A0A9D1I9Z6"/>
<evidence type="ECO:0000256" key="5">
    <source>
        <dbReference type="ARBA" id="ARBA00022741"/>
    </source>
</evidence>
<dbReference type="GO" id="GO:0004797">
    <property type="term" value="F:thymidine kinase activity"/>
    <property type="evidence" value="ECO:0007669"/>
    <property type="project" value="UniProtKB-UniRule"/>
</dbReference>
<feature type="binding site" evidence="8">
    <location>
        <position position="139"/>
    </location>
    <ligand>
        <name>Zn(2+)</name>
        <dbReference type="ChEBI" id="CHEBI:29105"/>
    </ligand>
</feature>
<gene>
    <name evidence="8" type="primary">tdk</name>
    <name evidence="11" type="ORF">IAB02_02465</name>
</gene>
<comment type="catalytic activity">
    <reaction evidence="8">
        <text>thymidine + ATP = dTMP + ADP + H(+)</text>
        <dbReference type="Rhea" id="RHEA:19129"/>
        <dbReference type="ChEBI" id="CHEBI:15378"/>
        <dbReference type="ChEBI" id="CHEBI:17748"/>
        <dbReference type="ChEBI" id="CHEBI:30616"/>
        <dbReference type="ChEBI" id="CHEBI:63528"/>
        <dbReference type="ChEBI" id="CHEBI:456216"/>
        <dbReference type="EC" id="2.7.1.21"/>
    </reaction>
</comment>
<feature type="binding site" evidence="8">
    <location>
        <begin position="79"/>
        <end position="82"/>
    </location>
    <ligand>
        <name>ATP</name>
        <dbReference type="ChEBI" id="CHEBI:30616"/>
    </ligand>
</feature>
<dbReference type="GO" id="GO:0016747">
    <property type="term" value="F:acyltransferase activity, transferring groups other than amino-acyl groups"/>
    <property type="evidence" value="ECO:0007669"/>
    <property type="project" value="InterPro"/>
</dbReference>
<keyword evidence="8" id="KW-0963">Cytoplasm</keyword>
<evidence type="ECO:0000313" key="11">
    <source>
        <dbReference type="EMBL" id="HIU33407.1"/>
    </source>
</evidence>
<dbReference type="GO" id="GO:0071897">
    <property type="term" value="P:DNA biosynthetic process"/>
    <property type="evidence" value="ECO:0007669"/>
    <property type="project" value="UniProtKB-KW"/>
</dbReference>
<feature type="binding site" evidence="8">
    <location>
        <position position="137"/>
    </location>
    <ligand>
        <name>Zn(2+)</name>
        <dbReference type="ChEBI" id="CHEBI:29105"/>
    </ligand>
</feature>
<evidence type="ECO:0000313" key="12">
    <source>
        <dbReference type="Proteomes" id="UP000824072"/>
    </source>
</evidence>
<dbReference type="SUPFAM" id="SSF55729">
    <property type="entry name" value="Acyl-CoA N-acyltransferases (Nat)"/>
    <property type="match status" value="1"/>
</dbReference>
<dbReference type="InterPro" id="IPR000182">
    <property type="entry name" value="GNAT_dom"/>
</dbReference>
<reference evidence="11" key="2">
    <citation type="journal article" date="2021" name="PeerJ">
        <title>Extensive microbial diversity within the chicken gut microbiome revealed by metagenomics and culture.</title>
        <authorList>
            <person name="Gilroy R."/>
            <person name="Ravi A."/>
            <person name="Getino M."/>
            <person name="Pursley I."/>
            <person name="Horton D.L."/>
            <person name="Alikhan N.F."/>
            <person name="Baker D."/>
            <person name="Gharbi K."/>
            <person name="Hall N."/>
            <person name="Watson M."/>
            <person name="Adriaenssens E.M."/>
            <person name="Foster-Nyarko E."/>
            <person name="Jarju S."/>
            <person name="Secka A."/>
            <person name="Antonio M."/>
            <person name="Oren A."/>
            <person name="Chaudhuri R.R."/>
            <person name="La Ragione R."/>
            <person name="Hildebrand F."/>
            <person name="Pallen M.J."/>
        </authorList>
    </citation>
    <scope>NUCLEOTIDE SEQUENCE</scope>
    <source>
        <strain evidence="11">ChiHcec3-11533</strain>
    </source>
</reference>
<dbReference type="SUPFAM" id="SSF52540">
    <property type="entry name" value="P-loop containing nucleoside triphosphate hydrolases"/>
    <property type="match status" value="1"/>
</dbReference>
<evidence type="ECO:0000256" key="6">
    <source>
        <dbReference type="ARBA" id="ARBA00022777"/>
    </source>
</evidence>
<dbReference type="EMBL" id="DVMU01000057">
    <property type="protein sequence ID" value="HIU33407.1"/>
    <property type="molecule type" value="Genomic_DNA"/>
</dbReference>
<keyword evidence="8" id="KW-0479">Metal-binding</keyword>
<dbReference type="Pfam" id="PF00265">
    <property type="entry name" value="TK"/>
    <property type="match status" value="1"/>
</dbReference>
<dbReference type="SUPFAM" id="SSF57716">
    <property type="entry name" value="Glucocorticoid receptor-like (DNA-binding domain)"/>
    <property type="match status" value="1"/>
</dbReference>
<name>A0A9D1I9Z6_9FIRM</name>
<keyword evidence="5 8" id="KW-0547">Nucleotide-binding</keyword>
<keyword evidence="3 8" id="KW-0237">DNA synthesis</keyword>
<evidence type="ECO:0000259" key="10">
    <source>
        <dbReference type="PROSITE" id="PS51186"/>
    </source>
</evidence>
<organism evidence="11 12">
    <name type="scientific">Candidatus Pullichristensenella excrementigallinarum</name>
    <dbReference type="NCBI Taxonomy" id="2840907"/>
    <lineage>
        <taxon>Bacteria</taxon>
        <taxon>Bacillati</taxon>
        <taxon>Bacillota</taxon>
        <taxon>Clostridia</taxon>
        <taxon>Candidatus Pullichristensenella</taxon>
    </lineage>
</organism>
<dbReference type="InterPro" id="IPR016181">
    <property type="entry name" value="Acyl_CoA_acyltransferase"/>
</dbReference>
<reference evidence="11" key="1">
    <citation type="submission" date="2020-10" db="EMBL/GenBank/DDBJ databases">
        <authorList>
            <person name="Gilroy R."/>
        </authorList>
    </citation>
    <scope>NUCLEOTIDE SEQUENCE</scope>
    <source>
        <strain evidence="11">ChiHcec3-11533</strain>
    </source>
</reference>
<evidence type="ECO:0000256" key="7">
    <source>
        <dbReference type="ARBA" id="ARBA00022840"/>
    </source>
</evidence>
<dbReference type="InterPro" id="IPR001267">
    <property type="entry name" value="Thymidine_kinase"/>
</dbReference>
<dbReference type="Proteomes" id="UP000824072">
    <property type="component" value="Unassembled WGS sequence"/>
</dbReference>
<dbReference type="PROSITE" id="PS00603">
    <property type="entry name" value="TK_CELLULAR_TYPE"/>
    <property type="match status" value="1"/>
</dbReference>
<dbReference type="Gene3D" id="3.40.630.30">
    <property type="match status" value="1"/>
</dbReference>
<dbReference type="GO" id="GO:0005524">
    <property type="term" value="F:ATP binding"/>
    <property type="evidence" value="ECO:0007669"/>
    <property type="project" value="UniProtKB-UniRule"/>
</dbReference>
<feature type="binding site" evidence="8">
    <location>
        <position position="176"/>
    </location>
    <ligand>
        <name>Zn(2+)</name>
        <dbReference type="ChEBI" id="CHEBI:29105"/>
    </ligand>
</feature>
<evidence type="ECO:0000256" key="3">
    <source>
        <dbReference type="ARBA" id="ARBA00022634"/>
    </source>
</evidence>
<dbReference type="CDD" id="cd04301">
    <property type="entry name" value="NAT_SF"/>
    <property type="match status" value="1"/>
</dbReference>
<comment type="caution">
    <text evidence="8">Lacks conserved residue(s) required for the propagation of feature annotation.</text>
</comment>
<dbReference type="HAMAP" id="MF_00124">
    <property type="entry name" value="Thymidine_kinase"/>
    <property type="match status" value="1"/>
</dbReference>
<evidence type="ECO:0000256" key="1">
    <source>
        <dbReference type="ARBA" id="ARBA00007587"/>
    </source>
</evidence>
<feature type="domain" description="N-acetyltransferase" evidence="10">
    <location>
        <begin position="185"/>
        <end position="330"/>
    </location>
</feature>
<comment type="caution">
    <text evidence="11">The sequence shown here is derived from an EMBL/GenBank/DDBJ whole genome shotgun (WGS) entry which is preliminary data.</text>
</comment>
<dbReference type="PANTHER" id="PTHR11441:SF0">
    <property type="entry name" value="THYMIDINE KINASE, CYTOSOLIC"/>
    <property type="match status" value="1"/>
</dbReference>
<keyword evidence="7 8" id="KW-0067">ATP-binding</keyword>
<dbReference type="Gene3D" id="3.30.60.20">
    <property type="match status" value="1"/>
</dbReference>
<dbReference type="NCBIfam" id="NF003300">
    <property type="entry name" value="PRK04296.1-5"/>
    <property type="match status" value="1"/>
</dbReference>
<comment type="subcellular location">
    <subcellularLocation>
        <location evidence="8">Cytoplasm</location>
    </subcellularLocation>
</comment>
<dbReference type="PANTHER" id="PTHR11441">
    <property type="entry name" value="THYMIDINE KINASE"/>
    <property type="match status" value="1"/>
</dbReference>
<dbReference type="InterPro" id="IPR027417">
    <property type="entry name" value="P-loop_NTPase"/>
</dbReference>
<dbReference type="Pfam" id="PF00583">
    <property type="entry name" value="Acetyltransf_1"/>
    <property type="match status" value="1"/>
</dbReference>
<dbReference type="EC" id="2.7.1.21" evidence="2 8"/>
<comment type="similarity">
    <text evidence="1 8 9">Belongs to the thymidine kinase family.</text>
</comment>
<evidence type="ECO:0000256" key="8">
    <source>
        <dbReference type="HAMAP-Rule" id="MF_00124"/>
    </source>
</evidence>